<organism evidence="5 6">
    <name type="scientific">Entomortierella chlamydospora</name>
    <dbReference type="NCBI Taxonomy" id="101097"/>
    <lineage>
        <taxon>Eukaryota</taxon>
        <taxon>Fungi</taxon>
        <taxon>Fungi incertae sedis</taxon>
        <taxon>Mucoromycota</taxon>
        <taxon>Mortierellomycotina</taxon>
        <taxon>Mortierellomycetes</taxon>
        <taxon>Mortierellales</taxon>
        <taxon>Mortierellaceae</taxon>
        <taxon>Entomortierella</taxon>
    </lineage>
</organism>
<dbReference type="Pfam" id="PF02170">
    <property type="entry name" value="PAZ"/>
    <property type="match status" value="1"/>
</dbReference>
<dbReference type="EMBL" id="JAAAID010000921">
    <property type="protein sequence ID" value="KAG0012884.1"/>
    <property type="molecule type" value="Genomic_DNA"/>
</dbReference>
<keyword evidence="5" id="KW-0648">Protein biosynthesis</keyword>
<dbReference type="GO" id="GO:0003723">
    <property type="term" value="F:RNA binding"/>
    <property type="evidence" value="ECO:0007669"/>
    <property type="project" value="InterPro"/>
</dbReference>
<dbReference type="Proteomes" id="UP000703661">
    <property type="component" value="Unassembled WGS sequence"/>
</dbReference>
<dbReference type="SMART" id="SM00949">
    <property type="entry name" value="PAZ"/>
    <property type="match status" value="1"/>
</dbReference>
<keyword evidence="6" id="KW-1185">Reference proteome</keyword>
<proteinExistence type="inferred from homology"/>
<evidence type="ECO:0000256" key="1">
    <source>
        <dbReference type="RuleBase" id="RU361178"/>
    </source>
</evidence>
<dbReference type="InterPro" id="IPR012337">
    <property type="entry name" value="RNaseH-like_sf"/>
</dbReference>
<feature type="domain" description="Piwi" evidence="4">
    <location>
        <begin position="407"/>
        <end position="708"/>
    </location>
</feature>
<comment type="similarity">
    <text evidence="1">Belongs to the argonaute family.</text>
</comment>
<reference evidence="5" key="1">
    <citation type="journal article" date="2020" name="Fungal Divers.">
        <title>Resolving the Mortierellaceae phylogeny through synthesis of multi-gene phylogenetics and phylogenomics.</title>
        <authorList>
            <person name="Vandepol N."/>
            <person name="Liber J."/>
            <person name="Desiro A."/>
            <person name="Na H."/>
            <person name="Kennedy M."/>
            <person name="Barry K."/>
            <person name="Grigoriev I.V."/>
            <person name="Miller A.N."/>
            <person name="O'Donnell K."/>
            <person name="Stajich J.E."/>
            <person name="Bonito G."/>
        </authorList>
    </citation>
    <scope>NUCLEOTIDE SEQUENCE</scope>
    <source>
        <strain evidence="5">NRRL 2769</strain>
    </source>
</reference>
<keyword evidence="5" id="KW-0396">Initiation factor</keyword>
<feature type="region of interest" description="Disordered" evidence="2">
    <location>
        <begin position="710"/>
        <end position="729"/>
    </location>
</feature>
<evidence type="ECO:0000313" key="5">
    <source>
        <dbReference type="EMBL" id="KAG0012884.1"/>
    </source>
</evidence>
<sequence>LTLPEDEPPRGVVPKKPIRVFKAKIRKAAEINLEELHRFLNGNAAMSPNCLTAIMALDILIRHQPAMLYSTVARSFFTPDGARPLSGGVEVWNGFYQSARPTMGKMMINLDVAATTYYQSGPLLELAIKILDRRNLDDIRRGFGRDQTRLERAIRGLQIKVTHRGEVKRKFKISRLTPTPASSTMFDKGNTEIDVATYFHQAYGRPLSYPNLPCVVVGRDTFLPMEICFVVEGQRHIKKLDERQTAEMIKVTCQPPHVRANKIRDGLKILRYQDNPHLRDFGVRVAQEMVVIKARVLPVPNISYHPSSRQANITPHDGAWNLKDKKVAAGAKLGSWGVVVFGTEAELHIQAVESFVRELVITCINTGMEILNKTPPIMYASPHGDIEGSLKMAWLKAGNAVKSQPQLLLCVLPNKGVPLYAEIKRVSDTVIGIPTQCVQKSHTFQPKTQYCANVCLKMNVKLGGMNSFLSPHQTPFLAQKPTILLGADVSHPAPGDDRKPSIASLVGSMDARAARYAATVRVQAARTENIADLGGMVVELLKTFYQTCGQKPERILFYRDGVSEGQFAEVLRSEVESVRDACKSLDINYKPTITFVVVQKRHHARFFPMRREEGDRVGNCVPGTVVDTNITHPFEFDFYLQSHAGLQGTSRPTHYHVLYDENKFTADLLQDFTYKLCHLYARCTRTVSMVPPAYYAHLVASRARFHSKSERWSDSGSTEQSGSSAPGDESSYLAVMPELLKVMYFM</sequence>
<dbReference type="SMART" id="SM01163">
    <property type="entry name" value="DUF1785"/>
    <property type="match status" value="1"/>
</dbReference>
<dbReference type="SMART" id="SM00950">
    <property type="entry name" value="Piwi"/>
    <property type="match status" value="1"/>
</dbReference>
<evidence type="ECO:0000313" key="6">
    <source>
        <dbReference type="Proteomes" id="UP000703661"/>
    </source>
</evidence>
<dbReference type="Gene3D" id="2.170.260.10">
    <property type="entry name" value="paz domain"/>
    <property type="match status" value="1"/>
</dbReference>
<dbReference type="AlphaFoldDB" id="A0A9P6SZ53"/>
<dbReference type="Pfam" id="PF02171">
    <property type="entry name" value="Piwi"/>
    <property type="match status" value="1"/>
</dbReference>
<comment type="caution">
    <text evidence="5">The sequence shown here is derived from an EMBL/GenBank/DDBJ whole genome shotgun (WGS) entry which is preliminary data.</text>
</comment>
<name>A0A9P6SZ53_9FUNG</name>
<dbReference type="InterPro" id="IPR036397">
    <property type="entry name" value="RNaseH_sf"/>
</dbReference>
<dbReference type="SUPFAM" id="SSF101690">
    <property type="entry name" value="PAZ domain"/>
    <property type="match status" value="1"/>
</dbReference>
<evidence type="ECO:0000259" key="4">
    <source>
        <dbReference type="PROSITE" id="PS50822"/>
    </source>
</evidence>
<accession>A0A9P6SZ53</accession>
<dbReference type="InterPro" id="IPR045246">
    <property type="entry name" value="Piwi_ago-like"/>
</dbReference>
<dbReference type="InterPro" id="IPR003100">
    <property type="entry name" value="PAZ_dom"/>
</dbReference>
<dbReference type="InterPro" id="IPR014811">
    <property type="entry name" value="ArgoL1"/>
</dbReference>
<dbReference type="Gene3D" id="3.30.420.10">
    <property type="entry name" value="Ribonuclease H-like superfamily/Ribonuclease H"/>
    <property type="match status" value="1"/>
</dbReference>
<dbReference type="Pfam" id="PF08699">
    <property type="entry name" value="ArgoL1"/>
    <property type="match status" value="1"/>
</dbReference>
<dbReference type="Pfam" id="PF16487">
    <property type="entry name" value="ArgoMid"/>
    <property type="match status" value="1"/>
</dbReference>
<dbReference type="PROSITE" id="PS50822">
    <property type="entry name" value="PIWI"/>
    <property type="match status" value="1"/>
</dbReference>
<dbReference type="PANTHER" id="PTHR22891">
    <property type="entry name" value="EUKARYOTIC TRANSLATION INITIATION FACTOR 2C"/>
    <property type="match status" value="1"/>
</dbReference>
<feature type="domain" description="PAZ" evidence="3">
    <location>
        <begin position="122"/>
        <end position="232"/>
    </location>
</feature>
<feature type="non-terminal residue" evidence="5">
    <location>
        <position position="746"/>
    </location>
</feature>
<dbReference type="Gene3D" id="3.40.50.2300">
    <property type="match status" value="1"/>
</dbReference>
<dbReference type="InterPro" id="IPR036085">
    <property type="entry name" value="PAZ_dom_sf"/>
</dbReference>
<evidence type="ECO:0000259" key="3">
    <source>
        <dbReference type="PROSITE" id="PS50821"/>
    </source>
</evidence>
<dbReference type="PROSITE" id="PS50821">
    <property type="entry name" value="PAZ"/>
    <property type="match status" value="1"/>
</dbReference>
<dbReference type="GO" id="GO:0003743">
    <property type="term" value="F:translation initiation factor activity"/>
    <property type="evidence" value="ECO:0007669"/>
    <property type="project" value="UniProtKB-KW"/>
</dbReference>
<evidence type="ECO:0000256" key="2">
    <source>
        <dbReference type="SAM" id="MobiDB-lite"/>
    </source>
</evidence>
<dbReference type="Pfam" id="PF16488">
    <property type="entry name" value="ArgoL2"/>
    <property type="match status" value="1"/>
</dbReference>
<gene>
    <name evidence="5" type="primary">EIF2C4_2</name>
    <name evidence="5" type="ORF">BGZ80_011454</name>
</gene>
<dbReference type="CDD" id="cd02846">
    <property type="entry name" value="PAZ_argonaute_like"/>
    <property type="match status" value="1"/>
</dbReference>
<dbReference type="InterPro" id="IPR032473">
    <property type="entry name" value="Argonaute_Mid_dom"/>
</dbReference>
<dbReference type="InterPro" id="IPR003165">
    <property type="entry name" value="Piwi"/>
</dbReference>
<dbReference type="InterPro" id="IPR032472">
    <property type="entry name" value="ArgoL2"/>
</dbReference>
<feature type="compositionally biased region" description="Low complexity" evidence="2">
    <location>
        <begin position="714"/>
        <end position="724"/>
    </location>
</feature>
<dbReference type="CDD" id="cd04657">
    <property type="entry name" value="Piwi_ago-like"/>
    <property type="match status" value="1"/>
</dbReference>
<dbReference type="SUPFAM" id="SSF53098">
    <property type="entry name" value="Ribonuclease H-like"/>
    <property type="match status" value="1"/>
</dbReference>
<protein>
    <submittedName>
        <fullName evidence="5">Eukaryotic translation initiation factor 2C</fullName>
    </submittedName>
</protein>